<dbReference type="NCBIfam" id="TIGR00204">
    <property type="entry name" value="dxs"/>
    <property type="match status" value="1"/>
</dbReference>
<dbReference type="GO" id="GO:0019288">
    <property type="term" value="P:isopentenyl diphosphate biosynthetic process, methylerythritol 4-phosphate pathway"/>
    <property type="evidence" value="ECO:0007669"/>
    <property type="project" value="TreeGrafter"/>
</dbReference>
<dbReference type="OrthoDB" id="9803371at2"/>
<comment type="cofactor">
    <cofactor evidence="10">
        <name>Mg(2+)</name>
        <dbReference type="ChEBI" id="CHEBI:18420"/>
    </cofactor>
    <text evidence="10">Binds 1 Mg(2+) ion per subunit.</text>
</comment>
<dbReference type="GO" id="GO:0009228">
    <property type="term" value="P:thiamine biosynthetic process"/>
    <property type="evidence" value="ECO:0007669"/>
    <property type="project" value="UniProtKB-UniRule"/>
</dbReference>
<keyword evidence="13" id="KW-1185">Reference proteome</keyword>
<dbReference type="InterPro" id="IPR005477">
    <property type="entry name" value="Dxylulose-5-P_synthase"/>
</dbReference>
<keyword evidence="8 10" id="KW-0786">Thiamine pyrophosphate</keyword>
<keyword evidence="4 10" id="KW-0808">Transferase</keyword>
<feature type="binding site" evidence="10">
    <location>
        <position position="73"/>
    </location>
    <ligand>
        <name>thiamine diphosphate</name>
        <dbReference type="ChEBI" id="CHEBI:58937"/>
    </ligand>
</feature>
<keyword evidence="5 10" id="KW-0479">Metal-binding</keyword>
<comment type="subunit">
    <text evidence="3 10">Homodimer.</text>
</comment>
<accession>A0A4R3MUG0</accession>
<feature type="binding site" evidence="10">
    <location>
        <position position="174"/>
    </location>
    <ligand>
        <name>thiamine diphosphate</name>
        <dbReference type="ChEBI" id="CHEBI:58937"/>
    </ligand>
</feature>
<dbReference type="InterPro" id="IPR009014">
    <property type="entry name" value="Transketo_C/PFOR_II"/>
</dbReference>
<dbReference type="PANTHER" id="PTHR43322:SF5">
    <property type="entry name" value="1-DEOXY-D-XYLULOSE-5-PHOSPHATE SYNTHASE, CHLOROPLASTIC"/>
    <property type="match status" value="1"/>
</dbReference>
<reference evidence="12 13" key="1">
    <citation type="submission" date="2019-03" db="EMBL/GenBank/DDBJ databases">
        <title>Genomic Encyclopedia of Type Strains, Phase IV (KMG-IV): sequencing the most valuable type-strain genomes for metagenomic binning, comparative biology and taxonomic classification.</title>
        <authorList>
            <person name="Goeker M."/>
        </authorList>
    </citation>
    <scope>NUCLEOTIDE SEQUENCE [LARGE SCALE GENOMIC DNA]</scope>
    <source>
        <strain evidence="12 13">DSM 24629</strain>
    </source>
</reference>
<dbReference type="FunFam" id="3.40.50.970:FF:000005">
    <property type="entry name" value="1-deoxy-D-xylulose-5-phosphate synthase"/>
    <property type="match status" value="1"/>
</dbReference>
<comment type="catalytic activity">
    <reaction evidence="10">
        <text>D-glyceraldehyde 3-phosphate + pyruvate + H(+) = 1-deoxy-D-xylulose 5-phosphate + CO2</text>
        <dbReference type="Rhea" id="RHEA:12605"/>
        <dbReference type="ChEBI" id="CHEBI:15361"/>
        <dbReference type="ChEBI" id="CHEBI:15378"/>
        <dbReference type="ChEBI" id="CHEBI:16526"/>
        <dbReference type="ChEBI" id="CHEBI:57792"/>
        <dbReference type="ChEBI" id="CHEBI:59776"/>
        <dbReference type="EC" id="2.2.1.7"/>
    </reaction>
</comment>
<dbReference type="InterPro" id="IPR033248">
    <property type="entry name" value="Transketolase_C"/>
</dbReference>
<feature type="binding site" evidence="10">
    <location>
        <begin position="146"/>
        <end position="147"/>
    </location>
    <ligand>
        <name>thiamine diphosphate</name>
        <dbReference type="ChEBI" id="CHEBI:58937"/>
    </ligand>
</feature>
<dbReference type="Gene3D" id="3.40.50.970">
    <property type="match status" value="2"/>
</dbReference>
<evidence type="ECO:0000256" key="2">
    <source>
        <dbReference type="ARBA" id="ARBA00011081"/>
    </source>
</evidence>
<dbReference type="GO" id="GO:0030976">
    <property type="term" value="F:thiamine pyrophosphate binding"/>
    <property type="evidence" value="ECO:0007669"/>
    <property type="project" value="UniProtKB-UniRule"/>
</dbReference>
<dbReference type="NCBIfam" id="NF003933">
    <property type="entry name" value="PRK05444.2-2"/>
    <property type="match status" value="1"/>
</dbReference>
<dbReference type="RefSeq" id="WP_132249396.1">
    <property type="nucleotide sequence ID" value="NZ_SMAL01000001.1"/>
</dbReference>
<evidence type="ECO:0000256" key="9">
    <source>
        <dbReference type="ARBA" id="ARBA00023229"/>
    </source>
</evidence>
<dbReference type="CDD" id="cd02007">
    <property type="entry name" value="TPP_DXS"/>
    <property type="match status" value="1"/>
</dbReference>
<dbReference type="SUPFAM" id="SSF52518">
    <property type="entry name" value="Thiamin diphosphate-binding fold (THDP-binding)"/>
    <property type="match status" value="2"/>
</dbReference>
<dbReference type="GO" id="GO:0005829">
    <property type="term" value="C:cytosol"/>
    <property type="evidence" value="ECO:0007669"/>
    <property type="project" value="TreeGrafter"/>
</dbReference>
<evidence type="ECO:0000256" key="4">
    <source>
        <dbReference type="ARBA" id="ARBA00022679"/>
    </source>
</evidence>
<dbReference type="Pfam" id="PF13292">
    <property type="entry name" value="DXP_synthase_N"/>
    <property type="match status" value="1"/>
</dbReference>
<dbReference type="Proteomes" id="UP000294902">
    <property type="component" value="Unassembled WGS sequence"/>
</dbReference>
<evidence type="ECO:0000256" key="10">
    <source>
        <dbReference type="HAMAP-Rule" id="MF_00315"/>
    </source>
</evidence>
<feature type="binding site" evidence="10">
    <location>
        <position position="174"/>
    </location>
    <ligand>
        <name>Mg(2+)</name>
        <dbReference type="ChEBI" id="CHEBI:18420"/>
    </ligand>
</feature>
<sequence length="630" mass="70285">MTILNRVNSPSDIKKLSKLELEQLAYSIRAHLLETLSVTGGHLSSNLGVVELTLALHYCFDSPIDKLIWDVGHQSYIHKILTGRKEQLKTIRSFKGISGFPKTKENEHDVFNTGHSSTSISAALGFAKARDLKNEKNHIISIIGDGSLTGGMAFEALNNAGSLKSNFIVVLNDNNMSISKNVGGLSKYLDSLRTEPFYTNFKGDIEQFLKKIPKIGDNVINTVRKSKESIKQFLVPGMLFEELGFTYLGPVDGHNLVDLIQTFKNAKRLNQPVFIHVKTKKGKGYKPAEENPAKFHGTQSFELKTGIVKATNNQETYSDVFGKKIVELANKDERLVAITAAMPEGTGLKSFSKIFPKRFYDVGIAEQHAVTFAAGMAASGLKPIVAIYSSFLQRAYDQIIHDVCLQNLPVIFAIDRSGLVGNDGETHQGIFDISFLSHIPNLTVISPKDKLDLIQGLEFAINHNGPVAIRYPKGKIYECNESIGMPYTIGKSEVIYKEKDIALIAVGNTYETVNKVYKKLKEKNLNVTLVNARFIKPIDEELIKELTREHQFIFTFEENVIDGGYGQKVQYFVKDGCENNTIIKCFALPNTYIEQGSITELRYEYGFDENTLLEKINDMITNTKADKGEV</sequence>
<dbReference type="InterPro" id="IPR049557">
    <property type="entry name" value="Transketolase_CS"/>
</dbReference>
<comment type="function">
    <text evidence="10">Catalyzes the acyloin condensation reaction between C atoms 2 and 3 of pyruvate and glyceraldehyde 3-phosphate to yield 1-deoxy-D-xylulose-5-phosphate (DXP).</text>
</comment>
<dbReference type="SUPFAM" id="SSF52922">
    <property type="entry name" value="TK C-terminal domain-like"/>
    <property type="match status" value="1"/>
</dbReference>
<evidence type="ECO:0000313" key="13">
    <source>
        <dbReference type="Proteomes" id="UP000294902"/>
    </source>
</evidence>
<keyword evidence="6 10" id="KW-0460">Magnesium</keyword>
<dbReference type="HAMAP" id="MF_00315">
    <property type="entry name" value="DXP_synth"/>
    <property type="match status" value="1"/>
</dbReference>
<gene>
    <name evidence="10" type="primary">dxs</name>
    <name evidence="12" type="ORF">EDC18_101222</name>
</gene>
<dbReference type="PANTHER" id="PTHR43322">
    <property type="entry name" value="1-D-DEOXYXYLULOSE 5-PHOSPHATE SYNTHASE-RELATED"/>
    <property type="match status" value="1"/>
</dbReference>
<dbReference type="GO" id="GO:0000287">
    <property type="term" value="F:magnesium ion binding"/>
    <property type="evidence" value="ECO:0007669"/>
    <property type="project" value="UniProtKB-UniRule"/>
</dbReference>
<dbReference type="PROSITE" id="PS00801">
    <property type="entry name" value="TRANSKETOLASE_1"/>
    <property type="match status" value="1"/>
</dbReference>
<evidence type="ECO:0000259" key="11">
    <source>
        <dbReference type="SMART" id="SM00861"/>
    </source>
</evidence>
<feature type="binding site" evidence="10">
    <location>
        <position position="285"/>
    </location>
    <ligand>
        <name>thiamine diphosphate</name>
        <dbReference type="ChEBI" id="CHEBI:58937"/>
    </ligand>
</feature>
<dbReference type="Gene3D" id="3.40.50.920">
    <property type="match status" value="1"/>
</dbReference>
<evidence type="ECO:0000313" key="12">
    <source>
        <dbReference type="EMBL" id="TCT16926.1"/>
    </source>
</evidence>
<dbReference type="GO" id="GO:0016114">
    <property type="term" value="P:terpenoid biosynthetic process"/>
    <property type="evidence" value="ECO:0007669"/>
    <property type="project" value="UniProtKB-UniRule"/>
</dbReference>
<keyword evidence="7 10" id="KW-0784">Thiamine biosynthesis</keyword>
<dbReference type="Pfam" id="PF02779">
    <property type="entry name" value="Transket_pyr"/>
    <property type="match status" value="1"/>
</dbReference>
<dbReference type="Pfam" id="PF02780">
    <property type="entry name" value="Transketolase_C"/>
    <property type="match status" value="1"/>
</dbReference>
<comment type="pathway">
    <text evidence="1 10">Metabolic intermediate biosynthesis; 1-deoxy-D-xylulose 5-phosphate biosynthesis; 1-deoxy-D-xylulose 5-phosphate from D-glyceraldehyde 3-phosphate and pyruvate: step 1/1.</text>
</comment>
<evidence type="ECO:0000256" key="8">
    <source>
        <dbReference type="ARBA" id="ARBA00023052"/>
    </source>
</evidence>
<dbReference type="AlphaFoldDB" id="A0A4R3MUG0"/>
<evidence type="ECO:0000256" key="5">
    <source>
        <dbReference type="ARBA" id="ARBA00022723"/>
    </source>
</evidence>
<protein>
    <recommendedName>
        <fullName evidence="10">1-deoxy-D-xylulose-5-phosphate synthase</fullName>
        <ecNumber evidence="10">2.2.1.7</ecNumber>
    </recommendedName>
    <alternativeName>
        <fullName evidence="10">1-deoxyxylulose-5-phosphate synthase</fullName>
        <shortName evidence="10">DXP synthase</shortName>
        <shortName evidence="10">DXPS</shortName>
    </alternativeName>
</protein>
<comment type="cofactor">
    <cofactor evidence="10">
        <name>thiamine diphosphate</name>
        <dbReference type="ChEBI" id="CHEBI:58937"/>
    </cofactor>
    <text evidence="10">Binds 1 thiamine pyrophosphate per subunit.</text>
</comment>
<dbReference type="InterPro" id="IPR029061">
    <property type="entry name" value="THDP-binding"/>
</dbReference>
<name>A0A4R3MUG0_9FIRM</name>
<evidence type="ECO:0000256" key="3">
    <source>
        <dbReference type="ARBA" id="ARBA00011738"/>
    </source>
</evidence>
<feature type="binding site" evidence="10">
    <location>
        <position position="145"/>
    </location>
    <ligand>
        <name>Mg(2+)</name>
        <dbReference type="ChEBI" id="CHEBI:18420"/>
    </ligand>
</feature>
<feature type="binding site" evidence="10">
    <location>
        <begin position="114"/>
        <end position="116"/>
    </location>
    <ligand>
        <name>thiamine diphosphate</name>
        <dbReference type="ChEBI" id="CHEBI:58937"/>
    </ligand>
</feature>
<keyword evidence="9 10" id="KW-0414">Isoprene biosynthesis</keyword>
<dbReference type="PROSITE" id="PS00802">
    <property type="entry name" value="TRANSKETOLASE_2"/>
    <property type="match status" value="1"/>
</dbReference>
<dbReference type="CDD" id="cd07033">
    <property type="entry name" value="TPP_PYR_DXS_TK_like"/>
    <property type="match status" value="1"/>
</dbReference>
<dbReference type="InterPro" id="IPR020826">
    <property type="entry name" value="Transketolase_BS"/>
</dbReference>
<feature type="domain" description="Transketolase-like pyrimidine-binding" evidence="11">
    <location>
        <begin position="315"/>
        <end position="479"/>
    </location>
</feature>
<evidence type="ECO:0000256" key="7">
    <source>
        <dbReference type="ARBA" id="ARBA00022977"/>
    </source>
</evidence>
<comment type="caution">
    <text evidence="12">The sequence shown here is derived from an EMBL/GenBank/DDBJ whole genome shotgun (WGS) entry which is preliminary data.</text>
</comment>
<feature type="binding site" evidence="10">
    <location>
        <position position="366"/>
    </location>
    <ligand>
        <name>thiamine diphosphate</name>
        <dbReference type="ChEBI" id="CHEBI:58937"/>
    </ligand>
</feature>
<dbReference type="SMART" id="SM00861">
    <property type="entry name" value="Transket_pyr"/>
    <property type="match status" value="1"/>
</dbReference>
<proteinExistence type="inferred from homology"/>
<dbReference type="EC" id="2.2.1.7" evidence="10"/>
<comment type="similarity">
    <text evidence="2 10">Belongs to the transketolase family. DXPS subfamily.</text>
</comment>
<dbReference type="UniPathway" id="UPA00064">
    <property type="reaction ID" value="UER00091"/>
</dbReference>
<evidence type="ECO:0000256" key="6">
    <source>
        <dbReference type="ARBA" id="ARBA00022842"/>
    </source>
</evidence>
<evidence type="ECO:0000256" key="1">
    <source>
        <dbReference type="ARBA" id="ARBA00004980"/>
    </source>
</evidence>
<dbReference type="EMBL" id="SMAL01000001">
    <property type="protein sequence ID" value="TCT16926.1"/>
    <property type="molecule type" value="Genomic_DNA"/>
</dbReference>
<dbReference type="GO" id="GO:0008661">
    <property type="term" value="F:1-deoxy-D-xylulose-5-phosphate synthase activity"/>
    <property type="evidence" value="ECO:0007669"/>
    <property type="project" value="UniProtKB-UniRule"/>
</dbReference>
<dbReference type="InterPro" id="IPR005475">
    <property type="entry name" value="Transketolase-like_Pyr-bd"/>
</dbReference>
<organism evidence="12 13">
    <name type="scientific">Natranaerovirga pectinivora</name>
    <dbReference type="NCBI Taxonomy" id="682400"/>
    <lineage>
        <taxon>Bacteria</taxon>
        <taxon>Bacillati</taxon>
        <taxon>Bacillota</taxon>
        <taxon>Clostridia</taxon>
        <taxon>Lachnospirales</taxon>
        <taxon>Natranaerovirgaceae</taxon>
        <taxon>Natranaerovirga</taxon>
    </lineage>
</organism>